<protein>
    <submittedName>
        <fullName evidence="1">Uncharacterized protein</fullName>
    </submittedName>
</protein>
<gene>
    <name evidence="1" type="ORF">H9870_07880</name>
</gene>
<sequence>MEGYRDRRDTEVGGNTLMMQVGEWNCSIPSAGRSQDLSEEIFSGMTDVATVCDNPDGTRIVTAV</sequence>
<organism evidence="1 2">
    <name type="scientific">Candidatus Corynebacterium avicola</name>
    <dbReference type="NCBI Taxonomy" id="2838527"/>
    <lineage>
        <taxon>Bacteria</taxon>
        <taxon>Bacillati</taxon>
        <taxon>Actinomycetota</taxon>
        <taxon>Actinomycetes</taxon>
        <taxon>Mycobacteriales</taxon>
        <taxon>Corynebacteriaceae</taxon>
        <taxon>Corynebacterium</taxon>
    </lineage>
</organism>
<reference evidence="1" key="2">
    <citation type="submission" date="2021-04" db="EMBL/GenBank/DDBJ databases">
        <authorList>
            <person name="Gilroy R."/>
        </authorList>
    </citation>
    <scope>NUCLEOTIDE SEQUENCE</scope>
    <source>
        <strain evidence="1">CHK32-1732</strain>
    </source>
</reference>
<dbReference type="AlphaFoldDB" id="A0A9D1RNV7"/>
<comment type="caution">
    <text evidence="1">The sequence shown here is derived from an EMBL/GenBank/DDBJ whole genome shotgun (WGS) entry which is preliminary data.</text>
</comment>
<evidence type="ECO:0000313" key="1">
    <source>
        <dbReference type="EMBL" id="HIW91563.1"/>
    </source>
</evidence>
<dbReference type="Proteomes" id="UP000824190">
    <property type="component" value="Unassembled WGS sequence"/>
</dbReference>
<reference evidence="1" key="1">
    <citation type="journal article" date="2021" name="PeerJ">
        <title>Extensive microbial diversity within the chicken gut microbiome revealed by metagenomics and culture.</title>
        <authorList>
            <person name="Gilroy R."/>
            <person name="Ravi A."/>
            <person name="Getino M."/>
            <person name="Pursley I."/>
            <person name="Horton D.L."/>
            <person name="Alikhan N.F."/>
            <person name="Baker D."/>
            <person name="Gharbi K."/>
            <person name="Hall N."/>
            <person name="Watson M."/>
            <person name="Adriaenssens E.M."/>
            <person name="Foster-Nyarko E."/>
            <person name="Jarju S."/>
            <person name="Secka A."/>
            <person name="Antonio M."/>
            <person name="Oren A."/>
            <person name="Chaudhuri R.R."/>
            <person name="La Ragione R."/>
            <person name="Hildebrand F."/>
            <person name="Pallen M.J."/>
        </authorList>
    </citation>
    <scope>NUCLEOTIDE SEQUENCE</scope>
    <source>
        <strain evidence="1">CHK32-1732</strain>
    </source>
</reference>
<dbReference type="EMBL" id="DXGC01000072">
    <property type="protein sequence ID" value="HIW91563.1"/>
    <property type="molecule type" value="Genomic_DNA"/>
</dbReference>
<name>A0A9D1RNV7_9CORY</name>
<evidence type="ECO:0000313" key="2">
    <source>
        <dbReference type="Proteomes" id="UP000824190"/>
    </source>
</evidence>
<proteinExistence type="predicted"/>
<accession>A0A9D1RNV7</accession>